<evidence type="ECO:0000313" key="2">
    <source>
        <dbReference type="EMBL" id="MBC5630390.1"/>
    </source>
</evidence>
<dbReference type="RefSeq" id="WP_186860737.1">
    <property type="nucleotide sequence ID" value="NZ_JACOOO010000038.1"/>
</dbReference>
<dbReference type="InterPro" id="IPR006674">
    <property type="entry name" value="HD_domain"/>
</dbReference>
<sequence>MKRITLKDIVIVIQRTLDSMDDRLAGHGEKVAYIMYKLLKCHGGYSDEEILRMITLAVFHDIGVYKIEERDHIVDMDLEIPMNHSVYGYLFIKYFSPLSDLADIVLGHHLYPKDFNDSAKVKIPKEALILNLADSIAVLQLHFNKIDPMLILNKSSNDLLEEHKELFKKACNEYDLIEKIETDTYLNELYEILDKRELSRREIIAYARMLNYAIDFRSESTVVHTITVEEISWQISKMLGLDDYKSTIIKIASMLHDIGKLSIPINILEKKGKLTQEEFEIIKCHTIVGYNILSNMGIDDIRDIATLHHEKLNGTGYPFCLKGDNISKEARIVAVADVLSALIGKRSYKDEFSKDEVISILSNMASNYEIDKDICKLVIENYDYIEKRVKANTKNTLKLYKNLMNEYKELLEYFEKISFILK</sequence>
<dbReference type="NCBIfam" id="TIGR00277">
    <property type="entry name" value="HDIG"/>
    <property type="match status" value="1"/>
</dbReference>
<dbReference type="EMBL" id="JACOOO010000038">
    <property type="protein sequence ID" value="MBC5630390.1"/>
    <property type="molecule type" value="Genomic_DNA"/>
</dbReference>
<name>A0ABR7DG50_9CLOT</name>
<dbReference type="Pfam" id="PF13487">
    <property type="entry name" value="HD_5"/>
    <property type="match status" value="1"/>
</dbReference>
<gene>
    <name evidence="2" type="ORF">H8S20_16140</name>
</gene>
<dbReference type="Gene3D" id="1.10.3210.10">
    <property type="entry name" value="Hypothetical protein af1432"/>
    <property type="match status" value="2"/>
</dbReference>
<dbReference type="SMART" id="SM00471">
    <property type="entry name" value="HDc"/>
    <property type="match status" value="2"/>
</dbReference>
<comment type="caution">
    <text evidence="2">The sequence shown here is derived from an EMBL/GenBank/DDBJ whole genome shotgun (WGS) entry which is preliminary data.</text>
</comment>
<dbReference type="CDD" id="cd00077">
    <property type="entry name" value="HDc"/>
    <property type="match status" value="1"/>
</dbReference>
<proteinExistence type="predicted"/>
<dbReference type="InterPro" id="IPR003607">
    <property type="entry name" value="HD/PDEase_dom"/>
</dbReference>
<dbReference type="Proteomes" id="UP000596929">
    <property type="component" value="Unassembled WGS sequence"/>
</dbReference>
<dbReference type="InterPro" id="IPR006675">
    <property type="entry name" value="HDIG_dom"/>
</dbReference>
<protein>
    <submittedName>
        <fullName evidence="2">HD domain-containing protein</fullName>
    </submittedName>
</protein>
<keyword evidence="3" id="KW-1185">Reference proteome</keyword>
<dbReference type="PANTHER" id="PTHR43155">
    <property type="entry name" value="CYCLIC DI-GMP PHOSPHODIESTERASE PA4108-RELATED"/>
    <property type="match status" value="1"/>
</dbReference>
<dbReference type="PANTHER" id="PTHR43155:SF1">
    <property type="entry name" value="3'3'-CGAMP-SPECIFIC PHOSPHODIESTERASE 1"/>
    <property type="match status" value="1"/>
</dbReference>
<evidence type="ECO:0000313" key="3">
    <source>
        <dbReference type="Proteomes" id="UP000596929"/>
    </source>
</evidence>
<accession>A0ABR7DG50</accession>
<feature type="domain" description="HD-GYP" evidence="1">
    <location>
        <begin position="199"/>
        <end position="393"/>
    </location>
</feature>
<dbReference type="InterPro" id="IPR037522">
    <property type="entry name" value="HD_GYP_dom"/>
</dbReference>
<dbReference type="Pfam" id="PF01966">
    <property type="entry name" value="HD"/>
    <property type="match status" value="1"/>
</dbReference>
<evidence type="ECO:0000259" key="1">
    <source>
        <dbReference type="PROSITE" id="PS51832"/>
    </source>
</evidence>
<reference evidence="2 3" key="1">
    <citation type="submission" date="2020-08" db="EMBL/GenBank/DDBJ databases">
        <title>Genome public.</title>
        <authorList>
            <person name="Liu C."/>
            <person name="Sun Q."/>
        </authorList>
    </citation>
    <scope>NUCLEOTIDE SEQUENCE [LARGE SCALE GENOMIC DNA]</scope>
    <source>
        <strain evidence="2 3">NSJ-6</strain>
    </source>
</reference>
<dbReference type="SUPFAM" id="SSF109604">
    <property type="entry name" value="HD-domain/PDEase-like"/>
    <property type="match status" value="2"/>
</dbReference>
<organism evidence="2 3">
    <name type="scientific">Clostridium hominis</name>
    <dbReference type="NCBI Taxonomy" id="2763036"/>
    <lineage>
        <taxon>Bacteria</taxon>
        <taxon>Bacillati</taxon>
        <taxon>Bacillota</taxon>
        <taxon>Clostridia</taxon>
        <taxon>Eubacteriales</taxon>
        <taxon>Clostridiaceae</taxon>
        <taxon>Clostridium</taxon>
    </lineage>
</organism>
<dbReference type="PROSITE" id="PS51832">
    <property type="entry name" value="HD_GYP"/>
    <property type="match status" value="1"/>
</dbReference>